<dbReference type="PRINTS" id="PR00385">
    <property type="entry name" value="P450"/>
</dbReference>
<protein>
    <recommendedName>
        <fullName evidence="16">Cytochrome P450</fullName>
    </recommendedName>
</protein>
<comment type="similarity">
    <text evidence="4 13">Belongs to the cytochrome P450 family.</text>
</comment>
<evidence type="ECO:0000256" key="10">
    <source>
        <dbReference type="ARBA" id="ARBA00023004"/>
    </source>
</evidence>
<dbReference type="Proteomes" id="UP001498398">
    <property type="component" value="Unassembled WGS sequence"/>
</dbReference>
<dbReference type="SUPFAM" id="SSF48264">
    <property type="entry name" value="Cytochrome P450"/>
    <property type="match status" value="1"/>
</dbReference>
<evidence type="ECO:0000256" key="6">
    <source>
        <dbReference type="ARBA" id="ARBA00022692"/>
    </source>
</evidence>
<evidence type="ECO:0000256" key="8">
    <source>
        <dbReference type="ARBA" id="ARBA00022989"/>
    </source>
</evidence>
<sequence>MLNRLGNDHRRQRSVLAPSFSPSHIRDLYPKFLETAQVLVEKLQGIIKNSPGGNNKEIEITPWLQPAFGVNLSALDDQQSQIALVFQDLLRELLAQRSIATSGQPFLQYFPTFLIKYLDYLPVKGARNLAAYRRVVDAVARDAVTSARTAMENGEEGGKEILSQIVRECYYGGKQKLSPLEMYAQFGTFLLAGEDTTANAIGWALLELCNHQNYQKMMRDEIDATYRAVHERSIDQLEPSDLDKMPFTQAFMKESLRYHPSLPLVPREASIDAVFPLSKPITLTNGKSSSELYIPKGQGIVINIEGYNRLESVWGKDAHVFRPERWLEGPLQGDVEPSNGVYSHLLSFGGGAHSCIGWRFALQEMQVFLVQMIRNFHFALPDGIRLERELALGSIPIIEGDPSKEQRLPLIITKVE</sequence>
<evidence type="ECO:0000256" key="5">
    <source>
        <dbReference type="ARBA" id="ARBA00022617"/>
    </source>
</evidence>
<name>A0ABR1J4X4_9AGAR</name>
<dbReference type="PROSITE" id="PS00086">
    <property type="entry name" value="CYTOCHROME_P450"/>
    <property type="match status" value="1"/>
</dbReference>
<evidence type="ECO:0000256" key="1">
    <source>
        <dbReference type="ARBA" id="ARBA00001971"/>
    </source>
</evidence>
<evidence type="ECO:0008006" key="16">
    <source>
        <dbReference type="Google" id="ProtNLM"/>
    </source>
</evidence>
<accession>A0ABR1J4X4</accession>
<comment type="caution">
    <text evidence="14">The sequence shown here is derived from an EMBL/GenBank/DDBJ whole genome shotgun (WGS) entry which is preliminary data.</text>
</comment>
<keyword evidence="12" id="KW-0472">Membrane</keyword>
<evidence type="ECO:0000313" key="14">
    <source>
        <dbReference type="EMBL" id="KAK7450633.1"/>
    </source>
</evidence>
<reference evidence="14 15" key="1">
    <citation type="submission" date="2024-01" db="EMBL/GenBank/DDBJ databases">
        <title>A draft genome for the cacao thread blight pathogen Marasmiellus scandens.</title>
        <authorList>
            <person name="Baruah I.K."/>
            <person name="Leung J."/>
            <person name="Bukari Y."/>
            <person name="Amoako-Attah I."/>
            <person name="Meinhardt L.W."/>
            <person name="Bailey B.A."/>
            <person name="Cohen S.P."/>
        </authorList>
    </citation>
    <scope>NUCLEOTIDE SEQUENCE [LARGE SCALE GENOMIC DNA]</scope>
    <source>
        <strain evidence="14 15">GH-19</strain>
    </source>
</reference>
<keyword evidence="5 13" id="KW-0349">Heme</keyword>
<dbReference type="PANTHER" id="PTHR24305:SF166">
    <property type="entry name" value="CYTOCHROME P450 12A4, MITOCHONDRIAL-RELATED"/>
    <property type="match status" value="1"/>
</dbReference>
<evidence type="ECO:0000256" key="4">
    <source>
        <dbReference type="ARBA" id="ARBA00010617"/>
    </source>
</evidence>
<comment type="cofactor">
    <cofactor evidence="1">
        <name>heme</name>
        <dbReference type="ChEBI" id="CHEBI:30413"/>
    </cofactor>
</comment>
<dbReference type="InterPro" id="IPR001128">
    <property type="entry name" value="Cyt_P450"/>
</dbReference>
<keyword evidence="7 13" id="KW-0479">Metal-binding</keyword>
<evidence type="ECO:0000256" key="13">
    <source>
        <dbReference type="RuleBase" id="RU000461"/>
    </source>
</evidence>
<keyword evidence="10 13" id="KW-0408">Iron</keyword>
<dbReference type="EMBL" id="JBANRG010000033">
    <property type="protein sequence ID" value="KAK7450633.1"/>
    <property type="molecule type" value="Genomic_DNA"/>
</dbReference>
<dbReference type="PANTHER" id="PTHR24305">
    <property type="entry name" value="CYTOCHROME P450"/>
    <property type="match status" value="1"/>
</dbReference>
<evidence type="ECO:0000256" key="7">
    <source>
        <dbReference type="ARBA" id="ARBA00022723"/>
    </source>
</evidence>
<dbReference type="InterPro" id="IPR050121">
    <property type="entry name" value="Cytochrome_P450_monoxygenase"/>
</dbReference>
<dbReference type="InterPro" id="IPR017972">
    <property type="entry name" value="Cyt_P450_CS"/>
</dbReference>
<gene>
    <name evidence="14" type="ORF">VKT23_012943</name>
</gene>
<dbReference type="InterPro" id="IPR002403">
    <property type="entry name" value="Cyt_P450_E_grp-IV"/>
</dbReference>
<evidence type="ECO:0000256" key="9">
    <source>
        <dbReference type="ARBA" id="ARBA00023002"/>
    </source>
</evidence>
<evidence type="ECO:0000256" key="3">
    <source>
        <dbReference type="ARBA" id="ARBA00004721"/>
    </source>
</evidence>
<keyword evidence="15" id="KW-1185">Reference proteome</keyword>
<dbReference type="PRINTS" id="PR00465">
    <property type="entry name" value="EP450IV"/>
</dbReference>
<organism evidence="14 15">
    <name type="scientific">Marasmiellus scandens</name>
    <dbReference type="NCBI Taxonomy" id="2682957"/>
    <lineage>
        <taxon>Eukaryota</taxon>
        <taxon>Fungi</taxon>
        <taxon>Dikarya</taxon>
        <taxon>Basidiomycota</taxon>
        <taxon>Agaricomycotina</taxon>
        <taxon>Agaricomycetes</taxon>
        <taxon>Agaricomycetidae</taxon>
        <taxon>Agaricales</taxon>
        <taxon>Marasmiineae</taxon>
        <taxon>Omphalotaceae</taxon>
        <taxon>Marasmiellus</taxon>
    </lineage>
</organism>
<keyword evidence="8" id="KW-1133">Transmembrane helix</keyword>
<evidence type="ECO:0000256" key="2">
    <source>
        <dbReference type="ARBA" id="ARBA00004370"/>
    </source>
</evidence>
<comment type="subcellular location">
    <subcellularLocation>
        <location evidence="2">Membrane</location>
    </subcellularLocation>
</comment>
<evidence type="ECO:0000313" key="15">
    <source>
        <dbReference type="Proteomes" id="UP001498398"/>
    </source>
</evidence>
<keyword evidence="11 13" id="KW-0503">Monooxygenase</keyword>
<comment type="pathway">
    <text evidence="3">Secondary metabolite biosynthesis; terpenoid biosynthesis.</text>
</comment>
<proteinExistence type="inferred from homology"/>
<dbReference type="Gene3D" id="1.10.630.10">
    <property type="entry name" value="Cytochrome P450"/>
    <property type="match status" value="1"/>
</dbReference>
<dbReference type="Pfam" id="PF00067">
    <property type="entry name" value="p450"/>
    <property type="match status" value="1"/>
</dbReference>
<keyword evidence="9 13" id="KW-0560">Oxidoreductase</keyword>
<keyword evidence="6" id="KW-0812">Transmembrane</keyword>
<dbReference type="InterPro" id="IPR036396">
    <property type="entry name" value="Cyt_P450_sf"/>
</dbReference>
<evidence type="ECO:0000256" key="11">
    <source>
        <dbReference type="ARBA" id="ARBA00023033"/>
    </source>
</evidence>
<evidence type="ECO:0000256" key="12">
    <source>
        <dbReference type="ARBA" id="ARBA00023136"/>
    </source>
</evidence>